<dbReference type="Pfam" id="PF08843">
    <property type="entry name" value="AbiEii"/>
    <property type="match status" value="1"/>
</dbReference>
<gene>
    <name evidence="1" type="ORF">J2X09_004286</name>
</gene>
<keyword evidence="2" id="KW-1185">Reference proteome</keyword>
<comment type="caution">
    <text evidence="1">The sequence shown here is derived from an EMBL/GenBank/DDBJ whole genome shotgun (WGS) entry which is preliminary data.</text>
</comment>
<dbReference type="EMBL" id="JAVDWE010000014">
    <property type="protein sequence ID" value="MDR7096529.1"/>
    <property type="molecule type" value="Genomic_DNA"/>
</dbReference>
<dbReference type="RefSeq" id="WP_310309284.1">
    <property type="nucleotide sequence ID" value="NZ_JAVDWE010000014.1"/>
</dbReference>
<dbReference type="Proteomes" id="UP001265550">
    <property type="component" value="Unassembled WGS sequence"/>
</dbReference>
<evidence type="ECO:0000313" key="1">
    <source>
        <dbReference type="EMBL" id="MDR7096529.1"/>
    </source>
</evidence>
<sequence length="324" mass="36554">MEAFAKWLTASAISFDSGCATVLVMKKADVKASEAAALLDRIKILAVQAMFSDDELLEQLVLKGGNAMALVHQVSARASVDLDFSLKQDFGDDVAGAETRIHKALTETFRASGYEVFDFRMLEKPQAISEDMRHFWGGYAVEFKLANVEVFAEHRGDLEVLRRRAVNLGLGTKFLIDISRFEYVEDKQPVDFEGYMIYVYSPVMIVCEKLRAICQQMPGYGPFIKRDRAGSARPRDFVDIFVLMDTLKLDLTTDKTVQILKSMFEVKKVPLAFLGKVPEVYEFHRAGFAAVEATVTPGFDLKDFRFYFDYAVALIDKLKPAWDV</sequence>
<dbReference type="Gene3D" id="3.10.450.620">
    <property type="entry name" value="JHP933, nucleotidyltransferase-like core domain"/>
    <property type="match status" value="1"/>
</dbReference>
<evidence type="ECO:0000313" key="2">
    <source>
        <dbReference type="Proteomes" id="UP001265550"/>
    </source>
</evidence>
<dbReference type="InterPro" id="IPR014942">
    <property type="entry name" value="AbiEii"/>
</dbReference>
<accession>A0ABU1VGF9</accession>
<proteinExistence type="predicted"/>
<organism evidence="1 2">
    <name type="scientific">Hydrogenophaga laconesensis</name>
    <dbReference type="NCBI Taxonomy" id="1805971"/>
    <lineage>
        <taxon>Bacteria</taxon>
        <taxon>Pseudomonadati</taxon>
        <taxon>Pseudomonadota</taxon>
        <taxon>Betaproteobacteria</taxon>
        <taxon>Burkholderiales</taxon>
        <taxon>Comamonadaceae</taxon>
        <taxon>Hydrogenophaga</taxon>
    </lineage>
</organism>
<reference evidence="1 2" key="1">
    <citation type="submission" date="2023-07" db="EMBL/GenBank/DDBJ databases">
        <title>Sorghum-associated microbial communities from plants grown in Nebraska, USA.</title>
        <authorList>
            <person name="Schachtman D."/>
        </authorList>
    </citation>
    <scope>NUCLEOTIDE SEQUENCE [LARGE SCALE GENOMIC DNA]</scope>
    <source>
        <strain evidence="1 2">BE240</strain>
    </source>
</reference>
<protein>
    <submittedName>
        <fullName evidence="1">Nucleotidyltransferase component of viral defense system</fullName>
    </submittedName>
</protein>
<name>A0ABU1VGF9_9BURK</name>